<gene>
    <name evidence="1" type="ORF">B5G41_03005</name>
</gene>
<dbReference type="EMBL" id="NFHB01000002">
    <property type="protein sequence ID" value="OUN04294.1"/>
    <property type="molecule type" value="Genomic_DNA"/>
</dbReference>
<sequence>MRWKYLFFDLDGTLTDPMPGITRSVQYALRHFGIEADDPTALCPFIGPPLRNSFREFYDMSDADAEVAVEKYREYYAPKGIFENRLYEGIPELLRDLRAHGATLVVATSKPTRFAEQIARHFGFADDFALISGSTPDGSRDAKADVIRHALATLGIDDPARAVMIGDRRHDVEGAAATGLAAIGVLWGYGSREELQTAKPAFIAEDIPALRQLLLG</sequence>
<accession>A0A1Y3QXA0</accession>
<comment type="caution">
    <text evidence="1">The sequence shown here is derived from an EMBL/GenBank/DDBJ whole genome shotgun (WGS) entry which is preliminary data.</text>
</comment>
<evidence type="ECO:0000313" key="2">
    <source>
        <dbReference type="Proteomes" id="UP000195772"/>
    </source>
</evidence>
<organism evidence="1 2">
    <name type="scientific">Alistipes onderdonkii</name>
    <dbReference type="NCBI Taxonomy" id="328813"/>
    <lineage>
        <taxon>Bacteria</taxon>
        <taxon>Pseudomonadati</taxon>
        <taxon>Bacteroidota</taxon>
        <taxon>Bacteroidia</taxon>
        <taxon>Bacteroidales</taxon>
        <taxon>Rikenellaceae</taxon>
        <taxon>Alistipes</taxon>
    </lineage>
</organism>
<dbReference type="SFLD" id="SFLDS00003">
    <property type="entry name" value="Haloacid_Dehalogenase"/>
    <property type="match status" value="1"/>
</dbReference>
<dbReference type="InterPro" id="IPR050155">
    <property type="entry name" value="HAD-like_hydrolase_sf"/>
</dbReference>
<dbReference type="eggNOG" id="COG0546">
    <property type="taxonomic scope" value="Bacteria"/>
</dbReference>
<dbReference type="FunFam" id="3.40.50.1000:FF:000022">
    <property type="entry name" value="Phosphoglycolate phosphatase"/>
    <property type="match status" value="1"/>
</dbReference>
<dbReference type="SUPFAM" id="SSF56784">
    <property type="entry name" value="HAD-like"/>
    <property type="match status" value="1"/>
</dbReference>
<dbReference type="Gene3D" id="1.10.150.240">
    <property type="entry name" value="Putative phosphatase, domain 2"/>
    <property type="match status" value="1"/>
</dbReference>
<dbReference type="Pfam" id="PF13419">
    <property type="entry name" value="HAD_2"/>
    <property type="match status" value="1"/>
</dbReference>
<dbReference type="SFLD" id="SFLDG01129">
    <property type="entry name" value="C1.5:_HAD__Beta-PGM__Phosphata"/>
    <property type="match status" value="1"/>
</dbReference>
<evidence type="ECO:0000313" key="1">
    <source>
        <dbReference type="EMBL" id="OUN04294.1"/>
    </source>
</evidence>
<reference evidence="2" key="1">
    <citation type="submission" date="2017-04" db="EMBL/GenBank/DDBJ databases">
        <title>Function of individual gut microbiota members based on whole genome sequencing of pure cultures obtained from chicken caecum.</title>
        <authorList>
            <person name="Medvecky M."/>
            <person name="Cejkova D."/>
            <person name="Polansky O."/>
            <person name="Karasova D."/>
            <person name="Kubasova T."/>
            <person name="Cizek A."/>
            <person name="Rychlik I."/>
        </authorList>
    </citation>
    <scope>NUCLEOTIDE SEQUENCE [LARGE SCALE GENOMIC DNA]</scope>
    <source>
        <strain evidence="2">An90</strain>
    </source>
</reference>
<dbReference type="RefSeq" id="WP_018694767.1">
    <property type="nucleotide sequence ID" value="NZ_AP025562.1"/>
</dbReference>
<dbReference type="PANTHER" id="PTHR43434">
    <property type="entry name" value="PHOSPHOGLYCOLATE PHOSPHATASE"/>
    <property type="match status" value="1"/>
</dbReference>
<protein>
    <submittedName>
        <fullName evidence="1">Phosphoglycolate phosphatase</fullName>
    </submittedName>
</protein>
<dbReference type="PANTHER" id="PTHR43434:SF20">
    <property type="entry name" value="5'-NUCLEOTIDASE"/>
    <property type="match status" value="1"/>
</dbReference>
<name>A0A1Y3QXA0_9BACT</name>
<dbReference type="InterPro" id="IPR023198">
    <property type="entry name" value="PGP-like_dom2"/>
</dbReference>
<dbReference type="CDD" id="cd04302">
    <property type="entry name" value="HAD_5NT"/>
    <property type="match status" value="1"/>
</dbReference>
<dbReference type="GO" id="GO:0004713">
    <property type="term" value="F:protein tyrosine kinase activity"/>
    <property type="evidence" value="ECO:0007669"/>
    <property type="project" value="TreeGrafter"/>
</dbReference>
<dbReference type="InterPro" id="IPR036412">
    <property type="entry name" value="HAD-like_sf"/>
</dbReference>
<proteinExistence type="predicted"/>
<dbReference type="GO" id="GO:0005829">
    <property type="term" value="C:cytosol"/>
    <property type="evidence" value="ECO:0007669"/>
    <property type="project" value="TreeGrafter"/>
</dbReference>
<dbReference type="AlphaFoldDB" id="A0A1Y3QXA0"/>
<dbReference type="InterPro" id="IPR023214">
    <property type="entry name" value="HAD_sf"/>
</dbReference>
<dbReference type="SFLD" id="SFLDG01135">
    <property type="entry name" value="C1.5.6:_HAD__Beta-PGM__Phospha"/>
    <property type="match status" value="1"/>
</dbReference>
<dbReference type="InterPro" id="IPR041492">
    <property type="entry name" value="HAD_2"/>
</dbReference>
<dbReference type="Gene3D" id="3.40.50.1000">
    <property type="entry name" value="HAD superfamily/HAD-like"/>
    <property type="match status" value="1"/>
</dbReference>
<dbReference type="Proteomes" id="UP000195772">
    <property type="component" value="Unassembled WGS sequence"/>
</dbReference>
<dbReference type="OrthoDB" id="9804442at2"/>